<evidence type="ECO:0000313" key="3">
    <source>
        <dbReference type="Proteomes" id="UP001066276"/>
    </source>
</evidence>
<evidence type="ECO:0000313" key="2">
    <source>
        <dbReference type="EMBL" id="KAJ1124582.1"/>
    </source>
</evidence>
<dbReference type="AlphaFoldDB" id="A0AAV7PB47"/>
<feature type="compositionally biased region" description="Basic and acidic residues" evidence="1">
    <location>
        <begin position="72"/>
        <end position="85"/>
    </location>
</feature>
<feature type="region of interest" description="Disordered" evidence="1">
    <location>
        <begin position="51"/>
        <end position="107"/>
    </location>
</feature>
<gene>
    <name evidence="2" type="ORF">NDU88_003032</name>
</gene>
<accession>A0AAV7PB47</accession>
<feature type="compositionally biased region" description="Basic and acidic residues" evidence="1">
    <location>
        <begin position="52"/>
        <end position="61"/>
    </location>
</feature>
<dbReference type="Proteomes" id="UP001066276">
    <property type="component" value="Chromosome 7"/>
</dbReference>
<reference evidence="2" key="1">
    <citation type="journal article" date="2022" name="bioRxiv">
        <title>Sequencing and chromosome-scale assembly of the giantPleurodeles waltlgenome.</title>
        <authorList>
            <person name="Brown T."/>
            <person name="Elewa A."/>
            <person name="Iarovenko S."/>
            <person name="Subramanian E."/>
            <person name="Araus A.J."/>
            <person name="Petzold A."/>
            <person name="Susuki M."/>
            <person name="Suzuki K.-i.T."/>
            <person name="Hayashi T."/>
            <person name="Toyoda A."/>
            <person name="Oliveira C."/>
            <person name="Osipova E."/>
            <person name="Leigh N.D."/>
            <person name="Simon A."/>
            <person name="Yun M.H."/>
        </authorList>
    </citation>
    <scope>NUCLEOTIDE SEQUENCE</scope>
    <source>
        <strain evidence="2">20211129_DDA</strain>
        <tissue evidence="2">Liver</tissue>
    </source>
</reference>
<keyword evidence="3" id="KW-1185">Reference proteome</keyword>
<proteinExistence type="predicted"/>
<comment type="caution">
    <text evidence="2">The sequence shown here is derived from an EMBL/GenBank/DDBJ whole genome shotgun (WGS) entry which is preliminary data.</text>
</comment>
<evidence type="ECO:0000256" key="1">
    <source>
        <dbReference type="SAM" id="MobiDB-lite"/>
    </source>
</evidence>
<protein>
    <submittedName>
        <fullName evidence="2">Uncharacterized protein</fullName>
    </submittedName>
</protein>
<dbReference type="EMBL" id="JANPWB010000011">
    <property type="protein sequence ID" value="KAJ1124582.1"/>
    <property type="molecule type" value="Genomic_DNA"/>
</dbReference>
<sequence length="124" mass="14342">MLTRRSRLPVTPVSLTDISKEHSLITPDPVADLLKVEEIVCTSAYWIKHSRRQEMDRKDSQKPIIESNNLSDLKEENTNITKEDSASSSLKNPENMEEPDLPQFQMGQTKVDDMRFMVVCTNWY</sequence>
<organism evidence="2 3">
    <name type="scientific">Pleurodeles waltl</name>
    <name type="common">Iberian ribbed newt</name>
    <dbReference type="NCBI Taxonomy" id="8319"/>
    <lineage>
        <taxon>Eukaryota</taxon>
        <taxon>Metazoa</taxon>
        <taxon>Chordata</taxon>
        <taxon>Craniata</taxon>
        <taxon>Vertebrata</taxon>
        <taxon>Euteleostomi</taxon>
        <taxon>Amphibia</taxon>
        <taxon>Batrachia</taxon>
        <taxon>Caudata</taxon>
        <taxon>Salamandroidea</taxon>
        <taxon>Salamandridae</taxon>
        <taxon>Pleurodelinae</taxon>
        <taxon>Pleurodeles</taxon>
    </lineage>
</organism>
<name>A0AAV7PB47_PLEWA</name>